<name>A0A0C6P770_BORBO</name>
<accession>A0A0C6P770</accession>
<evidence type="ECO:0000313" key="8">
    <source>
        <dbReference type="EMBL" id="CCJ55363.1"/>
    </source>
</evidence>
<dbReference type="EMBL" id="HE965806">
    <property type="protein sequence ID" value="CCJ55363.1"/>
    <property type="molecule type" value="Genomic_DNA"/>
</dbReference>
<protein>
    <submittedName>
        <fullName evidence="8">Possible integral-membrane protein</fullName>
    </submittedName>
</protein>
<dbReference type="InterPro" id="IPR023695">
    <property type="entry name" value="Thiosulf_sulfurTrfase"/>
</dbReference>
<dbReference type="GO" id="GO:0005886">
    <property type="term" value="C:plasma membrane"/>
    <property type="evidence" value="ECO:0007669"/>
    <property type="project" value="UniProtKB-SubCell"/>
</dbReference>
<feature type="transmembrane region" description="Helical" evidence="6">
    <location>
        <begin position="61"/>
        <end position="83"/>
    </location>
</feature>
<dbReference type="AlphaFoldDB" id="A0A0C6P770"/>
<evidence type="ECO:0000256" key="5">
    <source>
        <dbReference type="ARBA" id="ARBA00023136"/>
    </source>
</evidence>
<dbReference type="KEGG" id="bbh:BN112_3449"/>
<evidence type="ECO:0000256" key="6">
    <source>
        <dbReference type="SAM" id="Phobius"/>
    </source>
</evidence>
<dbReference type="Pfam" id="PF00581">
    <property type="entry name" value="Rhodanese"/>
    <property type="match status" value="1"/>
</dbReference>
<dbReference type="Gene3D" id="3.40.250.10">
    <property type="entry name" value="Rhodanese-like domain"/>
    <property type="match status" value="1"/>
</dbReference>
<comment type="subcellular location">
    <subcellularLocation>
        <location evidence="1">Cell membrane</location>
        <topology evidence="1">Multi-pass membrane protein</topology>
    </subcellularLocation>
</comment>
<reference evidence="8 9" key="1">
    <citation type="journal article" date="2012" name="BMC Genomics">
        <title>Comparative genomics of the classical Bordetella subspecies: the evolution and exchange of virulence-associated diversity amongst closely related pathogens.</title>
        <authorList>
            <person name="Park J."/>
            <person name="Zhang Y."/>
            <person name="Buboltz A.M."/>
            <person name="Zhang X."/>
            <person name="Schuster S.C."/>
            <person name="Ahuja U."/>
            <person name="Liu M."/>
            <person name="Miller J.F."/>
            <person name="Sebaihia M."/>
            <person name="Bentley S.D."/>
            <person name="Parkhill J."/>
            <person name="Harvill E.T."/>
        </authorList>
    </citation>
    <scope>NUCLEOTIDE SEQUENCE [LARGE SCALE GENOMIC DNA]</scope>
    <source>
        <strain evidence="8 9">253</strain>
    </source>
</reference>
<feature type="transmembrane region" description="Helical" evidence="6">
    <location>
        <begin position="183"/>
        <end position="205"/>
    </location>
</feature>
<dbReference type="PANTHER" id="PTHR42709:SF6">
    <property type="entry name" value="UNDECAPRENYL PHOSPHATE TRANSPORTER A"/>
    <property type="match status" value="1"/>
</dbReference>
<dbReference type="InterPro" id="IPR032816">
    <property type="entry name" value="VTT_dom"/>
</dbReference>
<keyword evidence="3 6" id="KW-0812">Transmembrane</keyword>
<sequence length="327" mass="35439">MISGGARSTRRALRMQDIHTLLLQYGDWLVFANVLIEQAGLPIPAYPLLIAAGALSGGLGAWLLAWLAATLACVLADSAWYLAGRRYGGRLLGMVCKVSLSQDSCIRQTQRLYLRVGVRALLVSKFLPGAGALSTVMAGLTGTPYRRFVAYDLAGSLLWTGSGLLLGALFHELVGDVLDLLDRYGGMGLALLGALLALYIVVLGLRRWVLVRSLRVIPRITIDELVRWRADGRTPVVVDVRPEAQRDEQRIPGAIAMDLRAPLQDLQFDPEAGDIVVYCACPNEVSAAQLAKKLRAAGYRNTFALRGGYEAWRRHAGNCPGDEQAGS</sequence>
<dbReference type="SUPFAM" id="SSF52821">
    <property type="entry name" value="Rhodanese/Cell cycle control phosphatase"/>
    <property type="match status" value="1"/>
</dbReference>
<gene>
    <name evidence="8" type="ORF">BN112_3449</name>
</gene>
<keyword evidence="5 6" id="KW-0472">Membrane</keyword>
<dbReference type="HOGENOM" id="CLU_058197_0_0_4"/>
<proteinExistence type="predicted"/>
<dbReference type="PANTHER" id="PTHR42709">
    <property type="entry name" value="ALKALINE PHOSPHATASE LIKE PROTEIN"/>
    <property type="match status" value="1"/>
</dbReference>
<dbReference type="PROSITE" id="PS50206">
    <property type="entry name" value="RHODANESE_3"/>
    <property type="match status" value="1"/>
</dbReference>
<feature type="transmembrane region" description="Helical" evidence="6">
    <location>
        <begin position="21"/>
        <end position="41"/>
    </location>
</feature>
<evidence type="ECO:0000259" key="7">
    <source>
        <dbReference type="PROSITE" id="PS50206"/>
    </source>
</evidence>
<evidence type="ECO:0000256" key="1">
    <source>
        <dbReference type="ARBA" id="ARBA00004651"/>
    </source>
</evidence>
<dbReference type="GO" id="GO:0004792">
    <property type="term" value="F:thiosulfate-cyanide sulfurtransferase activity"/>
    <property type="evidence" value="ECO:0007669"/>
    <property type="project" value="InterPro"/>
</dbReference>
<keyword evidence="2" id="KW-1003">Cell membrane</keyword>
<feature type="domain" description="Rhodanese" evidence="7">
    <location>
        <begin position="231"/>
        <end position="317"/>
    </location>
</feature>
<feature type="transmembrane region" description="Helical" evidence="6">
    <location>
        <begin position="148"/>
        <end position="171"/>
    </location>
</feature>
<dbReference type="InterPro" id="IPR001763">
    <property type="entry name" value="Rhodanese-like_dom"/>
</dbReference>
<dbReference type="GO" id="GO:0005737">
    <property type="term" value="C:cytoplasm"/>
    <property type="evidence" value="ECO:0007669"/>
    <property type="project" value="InterPro"/>
</dbReference>
<organism evidence="8 9">
    <name type="scientific">Bordetella bronchiseptica 253</name>
    <dbReference type="NCBI Taxonomy" id="568707"/>
    <lineage>
        <taxon>Bacteria</taxon>
        <taxon>Pseudomonadati</taxon>
        <taxon>Pseudomonadota</taxon>
        <taxon>Betaproteobacteria</taxon>
        <taxon>Burkholderiales</taxon>
        <taxon>Alcaligenaceae</taxon>
        <taxon>Bordetella</taxon>
    </lineage>
</organism>
<evidence type="ECO:0000256" key="4">
    <source>
        <dbReference type="ARBA" id="ARBA00022989"/>
    </source>
</evidence>
<dbReference type="OrthoDB" id="21108at2"/>
<evidence type="ECO:0000313" key="9">
    <source>
        <dbReference type="Proteomes" id="UP000007564"/>
    </source>
</evidence>
<keyword evidence="4 6" id="KW-1133">Transmembrane helix</keyword>
<dbReference type="CDD" id="cd01444">
    <property type="entry name" value="GlpE_ST"/>
    <property type="match status" value="1"/>
</dbReference>
<dbReference type="Pfam" id="PF09335">
    <property type="entry name" value="VTT_dom"/>
    <property type="match status" value="1"/>
</dbReference>
<dbReference type="SMART" id="SM00450">
    <property type="entry name" value="RHOD"/>
    <property type="match status" value="1"/>
</dbReference>
<evidence type="ECO:0000256" key="3">
    <source>
        <dbReference type="ARBA" id="ARBA00022692"/>
    </source>
</evidence>
<dbReference type="InterPro" id="IPR051311">
    <property type="entry name" value="DedA_domain"/>
</dbReference>
<dbReference type="Proteomes" id="UP000007564">
    <property type="component" value="Chromosome"/>
</dbReference>
<evidence type="ECO:0000256" key="2">
    <source>
        <dbReference type="ARBA" id="ARBA00022475"/>
    </source>
</evidence>
<dbReference type="InterPro" id="IPR036873">
    <property type="entry name" value="Rhodanese-like_dom_sf"/>
</dbReference>